<dbReference type="AlphaFoldDB" id="A0A857L0C7"/>
<dbReference type="EMBL" id="CP045810">
    <property type="protein sequence ID" value="QHN39932.1"/>
    <property type="molecule type" value="Genomic_DNA"/>
</dbReference>
<dbReference type="GO" id="GO:0016137">
    <property type="term" value="P:glycoside metabolic process"/>
    <property type="evidence" value="ECO:0007669"/>
    <property type="project" value="UniProtKB-ARBA"/>
</dbReference>
<gene>
    <name evidence="2" type="ORF">GII30_12870</name>
</gene>
<dbReference type="InterPro" id="IPR024078">
    <property type="entry name" value="LmbE-like_dom_sf"/>
</dbReference>
<evidence type="ECO:0000256" key="1">
    <source>
        <dbReference type="ARBA" id="ARBA00022833"/>
    </source>
</evidence>
<proteinExistence type="predicted"/>
<keyword evidence="1" id="KW-0862">Zinc</keyword>
<dbReference type="PANTHER" id="PTHR12993">
    <property type="entry name" value="N-ACETYLGLUCOSAMINYL-PHOSPHATIDYLINOSITOL DE-N-ACETYLASE-RELATED"/>
    <property type="match status" value="1"/>
</dbReference>
<dbReference type="RefSeq" id="WP_040513958.1">
    <property type="nucleotide sequence ID" value="NZ_CP045804.1"/>
</dbReference>
<dbReference type="PANTHER" id="PTHR12993:SF26">
    <property type="entry name" value="1D-MYO-INOSITOL 2-ACETAMIDO-2-DEOXY-ALPHA-D-GLUCOPYRANOSIDE DEACETYLASE"/>
    <property type="match status" value="1"/>
</dbReference>
<dbReference type="Gene3D" id="3.40.50.10320">
    <property type="entry name" value="LmbE-like"/>
    <property type="match status" value="1"/>
</dbReference>
<sequence length="253" mass="28126">MVAPRLLFVHAHPDDESLWTGGTIAQHTAAGGDADLIVCTWAPGTQRHAEVVEAARILGLPREPIALGYADDRIPASAPGAPRFCEARLDTQVREMVAHIRRLRPDALVTYDPIGVYGHQDHIHAHRLADAAARAAAVPNIYRRLGDPWQIKSIYEVTTSAWMVDTLWEHVFDEKEVDRLQAVSDDDIDLRVDIDSAALLDRKEAAIQAHHTELDRSIAMKALMSLPTDIRRKLLATECYHRRDLIPGGTPLL</sequence>
<evidence type="ECO:0000313" key="2">
    <source>
        <dbReference type="EMBL" id="QHN39932.1"/>
    </source>
</evidence>
<name>A0A857L0C7_9ACTN</name>
<dbReference type="SUPFAM" id="SSF102588">
    <property type="entry name" value="LmbE-like"/>
    <property type="match status" value="1"/>
</dbReference>
<dbReference type="GO" id="GO:0016811">
    <property type="term" value="F:hydrolase activity, acting on carbon-nitrogen (but not peptide) bonds, in linear amides"/>
    <property type="evidence" value="ECO:0007669"/>
    <property type="project" value="TreeGrafter"/>
</dbReference>
<protein>
    <submittedName>
        <fullName evidence="2">GlcNAc-PI de-N-acetylase</fullName>
    </submittedName>
</protein>
<reference evidence="2" key="1">
    <citation type="journal article" date="2021" name="Nat. Microbiol.">
        <title>Cocultivation of an ultrasmall environmental parasitic bacterium with lytic ability against bacteria associated with wastewater foams.</title>
        <authorList>
            <person name="Batinovic S."/>
            <person name="Rose J.J.A."/>
            <person name="Ratcliffe J."/>
            <person name="Seviour R.J."/>
            <person name="Petrovski S."/>
        </authorList>
    </citation>
    <scope>NUCLEOTIDE SEQUENCE</scope>
    <source>
        <strain evidence="2">CON44</strain>
    </source>
</reference>
<accession>A0A857L0C7</accession>
<dbReference type="Pfam" id="PF02585">
    <property type="entry name" value="PIG-L"/>
    <property type="match status" value="1"/>
</dbReference>
<organism evidence="2">
    <name type="scientific">Gordonia amarae</name>
    <dbReference type="NCBI Taxonomy" id="36821"/>
    <lineage>
        <taxon>Bacteria</taxon>
        <taxon>Bacillati</taxon>
        <taxon>Actinomycetota</taxon>
        <taxon>Actinomycetes</taxon>
        <taxon>Mycobacteriales</taxon>
        <taxon>Gordoniaceae</taxon>
        <taxon>Gordonia</taxon>
    </lineage>
</organism>
<dbReference type="InterPro" id="IPR003737">
    <property type="entry name" value="GlcNAc_PI_deacetylase-related"/>
</dbReference>